<comment type="caution">
    <text evidence="3">The sequence shown here is derived from an EMBL/GenBank/DDBJ whole genome shotgun (WGS) entry which is preliminary data.</text>
</comment>
<sequence>MRLIHQNGHYTLTEGEEFIFNFLNQTLPLDYEIYIQPNLQGNRPDMIVFHKEQGIFVIEVKDWKLEKYYKKDGAFFKYHNQGYIQVANPALQIERYRFVCENVFENTPIVCIGYFHNAPSSEVQALLQSNKISFFGFDNFKDMKRAILQTPNKQIDGVGRIKEILSPPLHKKEYGEDIKLTPQQKELITHTPKSWKRVRGVAGAGKTIVITQKAGSIASHQKRVLLVCYNKTLKSYIKENIDKTRQDFDWNLIECYHFHEFLKIFADENGISVKNNRGFEEYERELLRQAQALIQVGVNAKSRQYDAILIDEAQDFKKEWFDFLLNFLSENDEVLLVADDKQNIYDREISWINESMAGYGYKFKGVWGILKDNIRQRKFPEVIEASNRFYDLFLKDYLQSHPDKNFGASIRCENIQKPNIVKRLFASVELFWENTQNIQESFVGVYKFLLTQGYRDKDIVILVSTRQSGTNLKEFLDKEGINSQTFFDSKSKEDFMQKGEKLKIVTIHSFKGLENGVVVFISEGKEDILGDFETYVAITRATECLVVLNRKEKYQEYSKGWKKCL</sequence>
<evidence type="ECO:0000313" key="4">
    <source>
        <dbReference type="Proteomes" id="UP000257045"/>
    </source>
</evidence>
<evidence type="ECO:0000256" key="1">
    <source>
        <dbReference type="ARBA" id="ARBA00034923"/>
    </source>
</evidence>
<dbReference type="Pfam" id="PF13245">
    <property type="entry name" value="AAA_19"/>
    <property type="match status" value="1"/>
</dbReference>
<evidence type="ECO:0000313" key="3">
    <source>
        <dbReference type="EMBL" id="RDU71697.1"/>
    </source>
</evidence>
<dbReference type="Gene3D" id="3.40.50.300">
    <property type="entry name" value="P-loop containing nucleotide triphosphate hydrolases"/>
    <property type="match status" value="2"/>
</dbReference>
<dbReference type="GO" id="GO:0003677">
    <property type="term" value="F:DNA binding"/>
    <property type="evidence" value="ECO:0007669"/>
    <property type="project" value="InterPro"/>
</dbReference>
<dbReference type="OrthoDB" id="5441773at2"/>
<feature type="domain" description="NERD" evidence="2">
    <location>
        <begin position="14"/>
        <end position="106"/>
    </location>
</feature>
<dbReference type="GO" id="GO:0043138">
    <property type="term" value="F:3'-5' DNA helicase activity"/>
    <property type="evidence" value="ECO:0007669"/>
    <property type="project" value="TreeGrafter"/>
</dbReference>
<dbReference type="RefSeq" id="WP_115568907.1">
    <property type="nucleotide sequence ID" value="NZ_NXLV01000002.1"/>
</dbReference>
<dbReference type="SUPFAM" id="SSF52540">
    <property type="entry name" value="P-loop containing nucleoside triphosphate hydrolases"/>
    <property type="match status" value="1"/>
</dbReference>
<organism evidence="3 4">
    <name type="scientific">Helicobacter brantae</name>
    <dbReference type="NCBI Taxonomy" id="375927"/>
    <lineage>
        <taxon>Bacteria</taxon>
        <taxon>Pseudomonadati</taxon>
        <taxon>Campylobacterota</taxon>
        <taxon>Epsilonproteobacteria</taxon>
        <taxon>Campylobacterales</taxon>
        <taxon>Helicobacteraceae</taxon>
        <taxon>Helicobacter</taxon>
    </lineage>
</organism>
<dbReference type="PANTHER" id="PTHR11070">
    <property type="entry name" value="UVRD / RECB / PCRA DNA HELICASE FAMILY MEMBER"/>
    <property type="match status" value="1"/>
</dbReference>
<dbReference type="Pfam" id="PF08378">
    <property type="entry name" value="NERD"/>
    <property type="match status" value="1"/>
</dbReference>
<dbReference type="EMBL" id="NXLV01000002">
    <property type="protein sequence ID" value="RDU71697.1"/>
    <property type="molecule type" value="Genomic_DNA"/>
</dbReference>
<reference evidence="3 4" key="1">
    <citation type="submission" date="2018-04" db="EMBL/GenBank/DDBJ databases">
        <title>Novel Campyloabacter and Helicobacter Species and Strains.</title>
        <authorList>
            <person name="Mannion A.J."/>
            <person name="Shen Z."/>
            <person name="Fox J.G."/>
        </authorList>
    </citation>
    <scope>NUCLEOTIDE SEQUENCE [LARGE SCALE GENOMIC DNA]</scope>
    <source>
        <strain evidence="3 4">MIT 04-9366</strain>
    </source>
</reference>
<dbReference type="AlphaFoldDB" id="A0A3D8J2F4"/>
<evidence type="ECO:0000259" key="2">
    <source>
        <dbReference type="Pfam" id="PF08378"/>
    </source>
</evidence>
<accession>A0A3D8J2F4</accession>
<dbReference type="Proteomes" id="UP000257045">
    <property type="component" value="Unassembled WGS sequence"/>
</dbReference>
<keyword evidence="4" id="KW-1185">Reference proteome</keyword>
<dbReference type="InterPro" id="IPR027417">
    <property type="entry name" value="P-loop_NTPase"/>
</dbReference>
<dbReference type="InterPro" id="IPR011528">
    <property type="entry name" value="NERD"/>
</dbReference>
<name>A0A3D8J2F4_9HELI</name>
<dbReference type="GO" id="GO:0005524">
    <property type="term" value="F:ATP binding"/>
    <property type="evidence" value="ECO:0007669"/>
    <property type="project" value="InterPro"/>
</dbReference>
<protein>
    <recommendedName>
        <fullName evidence="1">DNA 3'-5' helicase II</fullName>
    </recommendedName>
</protein>
<gene>
    <name evidence="3" type="ORF">CQA58_01280</name>
</gene>
<dbReference type="InterPro" id="IPR000212">
    <property type="entry name" value="DNA_helicase_UvrD/REP"/>
</dbReference>
<proteinExistence type="predicted"/>
<dbReference type="PANTHER" id="PTHR11070:SF2">
    <property type="entry name" value="ATP-DEPENDENT DNA HELICASE SRS2"/>
    <property type="match status" value="1"/>
</dbReference>
<dbReference type="GO" id="GO:0000725">
    <property type="term" value="P:recombinational repair"/>
    <property type="evidence" value="ECO:0007669"/>
    <property type="project" value="TreeGrafter"/>
</dbReference>